<accession>A0ABN3NJ02</accession>
<dbReference type="SUPFAM" id="SSF51412">
    <property type="entry name" value="Inosine monophosphate dehydrogenase (IMPDH)"/>
    <property type="match status" value="1"/>
</dbReference>
<evidence type="ECO:0000256" key="1">
    <source>
        <dbReference type="SAM" id="MobiDB-lite"/>
    </source>
</evidence>
<keyword evidence="3" id="KW-1185">Reference proteome</keyword>
<feature type="region of interest" description="Disordered" evidence="1">
    <location>
        <begin position="246"/>
        <end position="267"/>
    </location>
</feature>
<proteinExistence type="predicted"/>
<dbReference type="Pfam" id="PF03060">
    <property type="entry name" value="NMO"/>
    <property type="match status" value="1"/>
</dbReference>
<organism evidence="2 3">
    <name type="scientific">Pilimelia columellifera subsp. columellifera</name>
    <dbReference type="NCBI Taxonomy" id="706583"/>
    <lineage>
        <taxon>Bacteria</taxon>
        <taxon>Bacillati</taxon>
        <taxon>Actinomycetota</taxon>
        <taxon>Actinomycetes</taxon>
        <taxon>Micromonosporales</taxon>
        <taxon>Micromonosporaceae</taxon>
        <taxon>Pilimelia</taxon>
    </lineage>
</organism>
<comment type="caution">
    <text evidence="2">The sequence shown here is derived from an EMBL/GenBank/DDBJ whole genome shotgun (WGS) entry which is preliminary data.</text>
</comment>
<protein>
    <submittedName>
        <fullName evidence="2">Nitronate monooxygenase</fullName>
    </submittedName>
</protein>
<dbReference type="EMBL" id="BAAARY010000009">
    <property type="protein sequence ID" value="GAA2523556.1"/>
    <property type="molecule type" value="Genomic_DNA"/>
</dbReference>
<dbReference type="GO" id="GO:0004497">
    <property type="term" value="F:monooxygenase activity"/>
    <property type="evidence" value="ECO:0007669"/>
    <property type="project" value="UniProtKB-KW"/>
</dbReference>
<evidence type="ECO:0000313" key="2">
    <source>
        <dbReference type="EMBL" id="GAA2523556.1"/>
    </source>
</evidence>
<dbReference type="PANTHER" id="PTHR32332">
    <property type="entry name" value="2-NITROPROPANE DIOXYGENASE"/>
    <property type="match status" value="1"/>
</dbReference>
<dbReference type="InterPro" id="IPR013785">
    <property type="entry name" value="Aldolase_TIM"/>
</dbReference>
<evidence type="ECO:0000313" key="3">
    <source>
        <dbReference type="Proteomes" id="UP001499978"/>
    </source>
</evidence>
<keyword evidence="2" id="KW-0560">Oxidoreductase</keyword>
<dbReference type="Proteomes" id="UP001499978">
    <property type="component" value="Unassembled WGS sequence"/>
</dbReference>
<name>A0ABN3NJ02_9ACTN</name>
<reference evidence="2 3" key="1">
    <citation type="journal article" date="2019" name="Int. J. Syst. Evol. Microbiol.">
        <title>The Global Catalogue of Microorganisms (GCM) 10K type strain sequencing project: providing services to taxonomists for standard genome sequencing and annotation.</title>
        <authorList>
            <consortium name="The Broad Institute Genomics Platform"/>
            <consortium name="The Broad Institute Genome Sequencing Center for Infectious Disease"/>
            <person name="Wu L."/>
            <person name="Ma J."/>
        </authorList>
    </citation>
    <scope>NUCLEOTIDE SEQUENCE [LARGE SCALE GENOMIC DNA]</scope>
    <source>
        <strain evidence="2 3">JCM 3367</strain>
    </source>
</reference>
<dbReference type="Gene3D" id="3.20.20.70">
    <property type="entry name" value="Aldolase class I"/>
    <property type="match status" value="2"/>
</dbReference>
<sequence>MAKTANRTNPAIIQGGMGVGVSGWRLARAVASAGQLGVVSGVALDTLLARRLSLGDPGGELRRALAAFPEPQVAQRVIGRHYRPAGPATGVTYRPTSRLALRPRRDAEELAVVANFVEVWLAKEGHDGQVGVNYLEKVQMATPSSLYGAMLAGVDVVLMGAGLPSEIPRLRADLAAHRPTTLPVAVDGAAAHERHVIAFDPAGLAGPDPAPLTPPRLFAIVASASLVTFLARNKATRPDGFVLETPVAGGHSARPRGPLRLTDDGEPVYGPRDELDLAKVRAVGLPFWLAGGYATAEALAQARAAGAAGIQVGTAFALSAESGMRPELRRQLIDQALAGTLPVRNSAAASPTGFPFKVVDLPGTAADEATFAARPRLCDLGYLRTVYAREGGGVGYRCPAEPVDEHVRKGGRESEAADRRCLCNGLVATIGLPQTRADGYVEPPLLTLGQDLGFLATLTGRAGREYSAADVIAHLLDRADVTTG</sequence>
<gene>
    <name evidence="2" type="ORF">GCM10010201_22380</name>
</gene>
<keyword evidence="2" id="KW-0503">Monooxygenase</keyword>
<dbReference type="PANTHER" id="PTHR32332:SF33">
    <property type="entry name" value="NITRONATE MONOOXYGENASE DOMAIN-CONTAINING PROTEIN"/>
    <property type="match status" value="1"/>
</dbReference>